<feature type="domain" description="Zn(2)-C6 fungal-type" evidence="7">
    <location>
        <begin position="15"/>
        <end position="44"/>
    </location>
</feature>
<dbReference type="SMART" id="SM00066">
    <property type="entry name" value="GAL4"/>
    <property type="match status" value="1"/>
</dbReference>
<dbReference type="GeneID" id="81439830"/>
<dbReference type="Gene3D" id="4.10.240.10">
    <property type="entry name" value="Zn(2)-C6 fungal-type DNA-binding domain"/>
    <property type="match status" value="1"/>
</dbReference>
<dbReference type="CDD" id="cd00067">
    <property type="entry name" value="GAL4"/>
    <property type="match status" value="1"/>
</dbReference>
<dbReference type="Proteomes" id="UP001147782">
    <property type="component" value="Unassembled WGS sequence"/>
</dbReference>
<dbReference type="InterPro" id="IPR051711">
    <property type="entry name" value="Stress_Response_Reg"/>
</dbReference>
<dbReference type="InterPro" id="IPR007219">
    <property type="entry name" value="XnlR_reg_dom"/>
</dbReference>
<dbReference type="CDD" id="cd12148">
    <property type="entry name" value="fungal_TF_MHR"/>
    <property type="match status" value="1"/>
</dbReference>
<name>A0A9W9RWZ2_9EURO</name>
<evidence type="ECO:0000256" key="5">
    <source>
        <dbReference type="ARBA" id="ARBA00023163"/>
    </source>
</evidence>
<dbReference type="AlphaFoldDB" id="A0A9W9RWZ2"/>
<proteinExistence type="predicted"/>
<protein>
    <submittedName>
        <fullName evidence="8">Transcriptional regulator family: Fungal Specific TF</fullName>
    </submittedName>
</protein>
<keyword evidence="3" id="KW-0805">Transcription regulation</keyword>
<dbReference type="GO" id="GO:0005634">
    <property type="term" value="C:nucleus"/>
    <property type="evidence" value="ECO:0007669"/>
    <property type="project" value="UniProtKB-SubCell"/>
</dbReference>
<dbReference type="PROSITE" id="PS00463">
    <property type="entry name" value="ZN2_CY6_FUNGAL_1"/>
    <property type="match status" value="1"/>
</dbReference>
<dbReference type="GO" id="GO:0008270">
    <property type="term" value="F:zinc ion binding"/>
    <property type="evidence" value="ECO:0007669"/>
    <property type="project" value="InterPro"/>
</dbReference>
<dbReference type="Pfam" id="PF00172">
    <property type="entry name" value="Zn_clus"/>
    <property type="match status" value="1"/>
</dbReference>
<dbReference type="GO" id="GO:0045944">
    <property type="term" value="P:positive regulation of transcription by RNA polymerase II"/>
    <property type="evidence" value="ECO:0007669"/>
    <property type="project" value="TreeGrafter"/>
</dbReference>
<comment type="subcellular location">
    <subcellularLocation>
        <location evidence="1">Nucleus</location>
    </subcellularLocation>
</comment>
<keyword evidence="2" id="KW-0479">Metal-binding</keyword>
<keyword evidence="5" id="KW-0804">Transcription</keyword>
<dbReference type="OrthoDB" id="3548654at2759"/>
<dbReference type="SUPFAM" id="SSF57701">
    <property type="entry name" value="Zn2/Cys6 DNA-binding domain"/>
    <property type="match status" value="1"/>
</dbReference>
<reference evidence="8" key="2">
    <citation type="journal article" date="2023" name="IMA Fungus">
        <title>Comparative genomic study of the Penicillium genus elucidates a diverse pangenome and 15 lateral gene transfer events.</title>
        <authorList>
            <person name="Petersen C."/>
            <person name="Sorensen T."/>
            <person name="Nielsen M.R."/>
            <person name="Sondergaard T.E."/>
            <person name="Sorensen J.L."/>
            <person name="Fitzpatrick D.A."/>
            <person name="Frisvad J.C."/>
            <person name="Nielsen K.L."/>
        </authorList>
    </citation>
    <scope>NUCLEOTIDE SEQUENCE</scope>
    <source>
        <strain evidence="8">IBT 29864</strain>
    </source>
</reference>
<evidence type="ECO:0000256" key="4">
    <source>
        <dbReference type="ARBA" id="ARBA00023125"/>
    </source>
</evidence>
<evidence type="ECO:0000259" key="7">
    <source>
        <dbReference type="PROSITE" id="PS50048"/>
    </source>
</evidence>
<dbReference type="GO" id="GO:0006351">
    <property type="term" value="P:DNA-templated transcription"/>
    <property type="evidence" value="ECO:0007669"/>
    <property type="project" value="InterPro"/>
</dbReference>
<evidence type="ECO:0000256" key="1">
    <source>
        <dbReference type="ARBA" id="ARBA00004123"/>
    </source>
</evidence>
<dbReference type="GO" id="GO:0000981">
    <property type="term" value="F:DNA-binding transcription factor activity, RNA polymerase II-specific"/>
    <property type="evidence" value="ECO:0007669"/>
    <property type="project" value="InterPro"/>
</dbReference>
<reference evidence="8" key="1">
    <citation type="submission" date="2022-11" db="EMBL/GenBank/DDBJ databases">
        <authorList>
            <person name="Petersen C."/>
        </authorList>
    </citation>
    <scope>NUCLEOTIDE SEQUENCE</scope>
    <source>
        <strain evidence="8">IBT 29864</strain>
    </source>
</reference>
<comment type="caution">
    <text evidence="8">The sequence shown here is derived from an EMBL/GenBank/DDBJ whole genome shotgun (WGS) entry which is preliminary data.</text>
</comment>
<keyword evidence="4" id="KW-0238">DNA-binding</keyword>
<gene>
    <name evidence="8" type="ORF">N7496_007732</name>
</gene>
<evidence type="ECO:0000256" key="3">
    <source>
        <dbReference type="ARBA" id="ARBA00023015"/>
    </source>
</evidence>
<accession>A0A9W9RWZ2</accession>
<dbReference type="PANTHER" id="PTHR47540:SF6">
    <property type="entry name" value="ZN(II)2CYS6 TRANSCRIPTION FACTOR (EUROFUNG)"/>
    <property type="match status" value="1"/>
</dbReference>
<dbReference type="EMBL" id="JAPZBS010000007">
    <property type="protein sequence ID" value="KAJ5367972.1"/>
    <property type="molecule type" value="Genomic_DNA"/>
</dbReference>
<dbReference type="PROSITE" id="PS50048">
    <property type="entry name" value="ZN2_CY6_FUNGAL_2"/>
    <property type="match status" value="1"/>
</dbReference>
<keyword evidence="9" id="KW-1185">Reference proteome</keyword>
<dbReference type="InterPro" id="IPR001138">
    <property type="entry name" value="Zn2Cys6_DnaBD"/>
</dbReference>
<keyword evidence="6" id="KW-0539">Nucleus</keyword>
<sequence>MAGSGPRVAKRSLNACTRCRRQKIKCSGSQPCDGCNKRKLTCIFDDRDQKILVTRGYIDELLQKIATFQQSDRVNPSPLSPEYAEERSPGWSQLPIPLLARLANAQDLKDQNDISDIAKSTPNDKEDIHQELEDPASGLTNPLSTGPPAFMSAENGRTFYLGTSSNWSFTRRVLSLTHEHIYQEALPTGALLFDGTTYDLGWDGLRRPQDPESPAVPTFDHALYLINVVKFRCGQLYHLYDENEFMRNLHEFYSGPQPNATAGLWYIHFLLILAFGKGFVQHKLQGNKPAGAEYFVKALQLLPDVSVLHQEPIESTEIMCCVALYLQALDYRCSAHNYIGQAMRMAMAEGLHTQMPIEYLGETFVQRCRKIWWTVYIMDREMTSLMGLPQSLNDDHVNALLPTFPGAGQKTAGIGMQIKMSRIIAEINSTVYAIDGRLNRNFLLRTKTALASVARLADELQESFPLQADQSTNGVSRTSAYLHLLYHQCIVLATRPLLFFFLKIRFESPQHCTDALDTSRNVRNLIQMCMESSQQIISILHSLQTEGLLETFLSFDLDSIFVSTVVLLIGSAIDIRWNYPLWVEKAYTIFEEIIENGNLIAKFRRSELQLLDELLSCYPHDQPRRLSAPVSFPNNVLNQSHGSLASSFSPSTHVINHDLMSESNVGMEDDPIFTSGWTAAQIMAVADSIEGIDTEWMSNAMIEHSIW</sequence>
<organism evidence="8 9">
    <name type="scientific">Penicillium cataractarum</name>
    <dbReference type="NCBI Taxonomy" id="2100454"/>
    <lineage>
        <taxon>Eukaryota</taxon>
        <taxon>Fungi</taxon>
        <taxon>Dikarya</taxon>
        <taxon>Ascomycota</taxon>
        <taxon>Pezizomycotina</taxon>
        <taxon>Eurotiomycetes</taxon>
        <taxon>Eurotiomycetidae</taxon>
        <taxon>Eurotiales</taxon>
        <taxon>Aspergillaceae</taxon>
        <taxon>Penicillium</taxon>
    </lineage>
</organism>
<dbReference type="SMART" id="SM00906">
    <property type="entry name" value="Fungal_trans"/>
    <property type="match status" value="1"/>
</dbReference>
<dbReference type="InterPro" id="IPR036864">
    <property type="entry name" value="Zn2-C6_fun-type_DNA-bd_sf"/>
</dbReference>
<evidence type="ECO:0000313" key="9">
    <source>
        <dbReference type="Proteomes" id="UP001147782"/>
    </source>
</evidence>
<dbReference type="GO" id="GO:0043565">
    <property type="term" value="F:sequence-specific DNA binding"/>
    <property type="evidence" value="ECO:0007669"/>
    <property type="project" value="TreeGrafter"/>
</dbReference>
<evidence type="ECO:0000256" key="6">
    <source>
        <dbReference type="ARBA" id="ARBA00023242"/>
    </source>
</evidence>
<evidence type="ECO:0000256" key="2">
    <source>
        <dbReference type="ARBA" id="ARBA00022723"/>
    </source>
</evidence>
<dbReference type="RefSeq" id="XP_056552714.1">
    <property type="nucleotide sequence ID" value="XM_056700651.1"/>
</dbReference>
<dbReference type="Pfam" id="PF04082">
    <property type="entry name" value="Fungal_trans"/>
    <property type="match status" value="1"/>
</dbReference>
<dbReference type="PANTHER" id="PTHR47540">
    <property type="entry name" value="THIAMINE REPRESSIBLE GENES REGULATORY PROTEIN THI5"/>
    <property type="match status" value="1"/>
</dbReference>
<evidence type="ECO:0000313" key="8">
    <source>
        <dbReference type="EMBL" id="KAJ5367972.1"/>
    </source>
</evidence>